<evidence type="ECO:0000313" key="2">
    <source>
        <dbReference type="Proteomes" id="UP000249057"/>
    </source>
</evidence>
<evidence type="ECO:0000313" key="1">
    <source>
        <dbReference type="EMBL" id="RAH46327.1"/>
    </source>
</evidence>
<accession>A0ACD1GAY2</accession>
<sequence length="160" mass="18354">MEKARRCTALEAEILNNLPKDLGDDINANNLRFFYGYEHVADRLERLGLTVVGTGDGYTFTEISKLRIFTMAQQSICLDLVFLEEALRALKESCDARLRLETEGVIRNLGLLFWGVEPLRKVGERVYTRLKELEEEVESKWWRSRRPSSVGTAYGKTFGC</sequence>
<reference evidence="1" key="1">
    <citation type="submission" date="2018-02" db="EMBL/GenBank/DDBJ databases">
        <title>The genomes of Aspergillus section Nigri reveals drivers in fungal speciation.</title>
        <authorList>
            <consortium name="DOE Joint Genome Institute"/>
            <person name="Vesth T.C."/>
            <person name="Nybo J."/>
            <person name="Theobald S."/>
            <person name="Brandl J."/>
            <person name="Frisvad J.C."/>
            <person name="Nielsen K.F."/>
            <person name="Lyhne E.K."/>
            <person name="Kogle M.E."/>
            <person name="Kuo A."/>
            <person name="Riley R."/>
            <person name="Clum A."/>
            <person name="Nolan M."/>
            <person name="Lipzen A."/>
            <person name="Salamov A."/>
            <person name="Henrissat B."/>
            <person name="Wiebenga A."/>
            <person name="De vries R.P."/>
            <person name="Grigoriev I.V."/>
            <person name="Mortensen U.H."/>
            <person name="Andersen M.R."/>
            <person name="Baker S.E."/>
        </authorList>
    </citation>
    <scope>NUCLEOTIDE SEQUENCE</scope>
    <source>
        <strain evidence="1">CBS 621.78</strain>
    </source>
</reference>
<dbReference type="EMBL" id="KZ825338">
    <property type="protein sequence ID" value="RAH46327.1"/>
    <property type="molecule type" value="Genomic_DNA"/>
</dbReference>
<proteinExistence type="predicted"/>
<name>A0ACD1GAY2_9EURO</name>
<protein>
    <submittedName>
        <fullName evidence="1">Uncharacterized protein</fullName>
    </submittedName>
</protein>
<dbReference type="Proteomes" id="UP000249057">
    <property type="component" value="Unassembled WGS sequence"/>
</dbReference>
<organism evidence="1 2">
    <name type="scientific">Aspergillus brunneoviolaceus CBS 621.78</name>
    <dbReference type="NCBI Taxonomy" id="1450534"/>
    <lineage>
        <taxon>Eukaryota</taxon>
        <taxon>Fungi</taxon>
        <taxon>Dikarya</taxon>
        <taxon>Ascomycota</taxon>
        <taxon>Pezizomycotina</taxon>
        <taxon>Eurotiomycetes</taxon>
        <taxon>Eurotiomycetidae</taxon>
        <taxon>Eurotiales</taxon>
        <taxon>Aspergillaceae</taxon>
        <taxon>Aspergillus</taxon>
        <taxon>Aspergillus subgen. Circumdati</taxon>
    </lineage>
</organism>
<gene>
    <name evidence="1" type="ORF">BO95DRAFT_463096</name>
</gene>
<keyword evidence="2" id="KW-1185">Reference proteome</keyword>